<dbReference type="Proteomes" id="UP001058074">
    <property type="component" value="Unassembled WGS sequence"/>
</dbReference>
<protein>
    <submittedName>
        <fullName evidence="1">AraC family transcriptional regulator</fullName>
    </submittedName>
</protein>
<keyword evidence="2" id="KW-1185">Reference proteome</keyword>
<organism evidence="1 2">
    <name type="scientific">Inconstantimicrobium mannanitabidum</name>
    <dbReference type="NCBI Taxonomy" id="1604901"/>
    <lineage>
        <taxon>Bacteria</taxon>
        <taxon>Bacillati</taxon>
        <taxon>Bacillota</taxon>
        <taxon>Clostridia</taxon>
        <taxon>Eubacteriales</taxon>
        <taxon>Clostridiaceae</taxon>
        <taxon>Inconstantimicrobium</taxon>
    </lineage>
</organism>
<reference evidence="1" key="1">
    <citation type="journal article" date="2025" name="Int. J. Syst. Evol. Microbiol.">
        <title>Inconstantimicrobium mannanitabidum sp. nov., a novel member of the family Clostridiaceae isolated from anoxic soil under the treatment of reductive soil disinfestation.</title>
        <authorList>
            <person name="Ueki A."/>
            <person name="Tonouchi A."/>
            <person name="Honma S."/>
            <person name="Kaku N."/>
            <person name="Ueki K."/>
        </authorList>
    </citation>
    <scope>NUCLEOTIDE SEQUENCE</scope>
    <source>
        <strain evidence="1">TW13</strain>
    </source>
</reference>
<evidence type="ECO:0000313" key="2">
    <source>
        <dbReference type="Proteomes" id="UP001058074"/>
    </source>
</evidence>
<comment type="caution">
    <text evidence="1">The sequence shown here is derived from an EMBL/GenBank/DDBJ whole genome shotgun (WGS) entry which is preliminary data.</text>
</comment>
<sequence length="154" mass="17379">MKINKCIKESFSVIGKEGSTNDGEGFIQKLWADANSNFAEVAPLAKKDEKGILLGIWGAMSDLSHSFNPWEDNFTKGLYLAGVEVMNDAQAPQGWVKWTIPSYEYIYVKNENQNTFAEVIEYLKENNIELAGAAHDYNCPEDGQGYIFFPIRRI</sequence>
<accession>A0ACB5RA52</accession>
<proteinExistence type="predicted"/>
<dbReference type="EMBL" id="BROD01000001">
    <property type="protein sequence ID" value="GKX65915.1"/>
    <property type="molecule type" value="Genomic_DNA"/>
</dbReference>
<evidence type="ECO:0000313" key="1">
    <source>
        <dbReference type="EMBL" id="GKX65915.1"/>
    </source>
</evidence>
<name>A0ACB5RA52_9CLOT</name>
<gene>
    <name evidence="1" type="primary">ycgF</name>
    <name evidence="1" type="ORF">rsdtw13_11730</name>
</gene>